<reference evidence="9 10" key="1">
    <citation type="submission" date="2015-09" db="EMBL/GenBank/DDBJ databases">
        <title>Host preference determinants of Valsa canker pathogens revealed by comparative genomics.</title>
        <authorList>
            <person name="Yin Z."/>
            <person name="Huang L."/>
        </authorList>
    </citation>
    <scope>NUCLEOTIDE SEQUENCE [LARGE SCALE GENOMIC DNA]</scope>
    <source>
        <strain evidence="9 10">YSFL</strain>
    </source>
</reference>
<sequence>MHQTKSPIELDLIVVGAGISGLATAISTALSGHNVTVFESAKELLERWGLPDRLWHAAAEPTSLSIHRYTGKVLAHEENFHTNTRRKYQAPYLNMHRVDLQLSLYERAKQLGVQFFLGEKVDCIDVDAAELTTRSGRKAKADIIVAADGLWSRTASCFRGKKSSPLPTGDLAYRVVLSLEDVADDPELTAWVSNPMVHFWIGPGTHVAGYSIRGGKMYNLVLLCPDDLPEGVSRQPGDLEEMKALFTNWDPILRRFLEKVNKVDKWRLMHREELPSWINEQSNFAFVGDACHPMLPYLAQGANSAVEDGAVLGILLGHVKSRDQVGQALKMYEKLRKARSEALVKETFKQRHDFHLPDGPEQEARDSLFLSIDIFYTMSIPIQTTPPDSRTAYIIDQLEGERVTIPGSKGVFRILASSKQTNGGIAVFSSGAVLSDAPGFHWHAEAHDVFLVTKGYLKLWNGEKCRIMGPGDFAYVPPTVVHNPELLGPHTETLGLVAPGDWVDFFRYVGEAYSGVIVPEDDERDLKSLLIPKVMAAKDRFDVNFVRDYQPPEVGEWLDSENVLPEALRPYFLRANTGPRHILGGIMSRPFILASQCSGKFAISSIESSDQYGPSALVDRWLTFQNVDHCFCVQEGILKVKLRGQGSNGAWNEVREGQTVLVPAGQAFTLDFGSRYVRAITFTNGRGLEELIKLAGSDCQSVLLPEKAAAYESTKFQGACAEVEVALENLYVRSLEEQVGRLSARLESQAAGNPYPVKPGFSAHNGYTNSNKTPDFNSPSGASVASSLASSSTPTIRPRHGAGQEVTGINSHTRNIEFYGSSSSVALLSHVQRGGERSPVSSDTGTTEHSESDAAAAALLSNLHNPAFSPPQPDAPSPGIDTIVLTSAEAQVSAMEPTNFRQCSVFLHNFFSTLHCIHPILDKTSFLERCEILWSGDEVAIKQHSSFVPLYYSILSLGALIGYRDVEPVGGISNQKWSRRFFNEARGRFNGLELVTDLEMVQAYFFMAKICQNELNAHWSYFYIGLSVRIALAMGINQMACALGRPSCLGADEYHNIQFPLTEFSKPCDLNSPLLDPPHCAIIQHMVHFSRLTRQVCVEMYLPHNPAARTVELAHKLDESLDAWLSGLPEGIRPKHQSEQTPRLGSNKEAIWMKRQKLIINIRYLNLRILLFGCILLTSTPSERSMVPGSYEGIYKCLDSAKKTIELIYDTYEHQEFFRTWFYNTTYTIFAASVILVYINQEASEVEIQPLLKLVSMAIEVLETMADECVVAGKSAKLLQKAMDTEAAMRHEKTSERLAATLMSMTGTGAAASTPSDGGGGGGGGSGSLAEGSGPRTARFRRRWANPKKRRERGLSDDEDSGSEGKPDEDAGVGDEGEPDDDNESLDSGDEDNAYDPEVISEQEASWAESLYVLGFNPEAKGASKAFLGGPGKYTDYGGAEVEEGSVPYADGIDAGMLNCYQSWESDDPVFPFHLCCYEILVKHHTGSFDVGKLDMDLMYSNMREFTTDGCSSLKIDYGAAGFMHDQFWVDSPGYEYLVSHPRDLAGVEEVVLSMFGSNGFRALVSDTDPVERVRSDPFTMLPYDLIYQISTVLGNKDLLSLMKASWPVHAIFRDVGQFWQQRIRTTMPWFFELHQVLEEDQAFLQENDPKRILLWGEKMTLPRRWLTGPFIGVANRRRIWSVCEQLGEVYLPRMKLEEPAHSYVEKMIMEYSSCSSFAVTSGPDVTTVDIARNAYWFKSWSDLQSKPKVFTTFWDGASLAGISLGVGSGSIMGMERRLIGRDDSTEGIREDFMRLQKNEWITGVILHIPNLDICECERKRYEEMVYEASRVATSASRVVTSPQGLTVILNTGQTRLFGTDKRDFSQRYLPVASNWYMTGMTGMTGEIDGKQQFVRLGLLQAQHPELADYSILPEADAPPKPTPLQSLLWDEDYSDVLHHNIWDHPTLGMVQANRVARSEGGIHRDLVPHQALIWARDQRDLRSLQRVSAANIVVDGTFSTPQAGGEIHIDDVCGVTADYTPESALMRRMVGVTKISPGSEMTFEGPCQHFEIDGPGGEIITEVQYAMHEKPKALQIRTNRGRECYWGEAPAQNWHSLEAPPGETLVGLVMTFVELTDFSHQDNASGRSRCVMSSVAALSMPLGVPEETQPVGQ</sequence>
<evidence type="ECO:0000256" key="5">
    <source>
        <dbReference type="ARBA" id="ARBA00023033"/>
    </source>
</evidence>
<dbReference type="InterPro" id="IPR002938">
    <property type="entry name" value="FAD-bd"/>
</dbReference>
<evidence type="ECO:0000256" key="4">
    <source>
        <dbReference type="ARBA" id="ARBA00023002"/>
    </source>
</evidence>
<dbReference type="InterPro" id="IPR050493">
    <property type="entry name" value="FAD-dep_Monooxygenase_BioMet"/>
</dbReference>
<dbReference type="InterPro" id="IPR001810">
    <property type="entry name" value="F-box_dom"/>
</dbReference>
<comment type="similarity">
    <text evidence="1">Belongs to the paxM FAD-dependent monooxygenase family.</text>
</comment>
<dbReference type="InterPro" id="IPR014710">
    <property type="entry name" value="RmlC-like_jellyroll"/>
</dbReference>
<dbReference type="PRINTS" id="PR00420">
    <property type="entry name" value="RNGMNOXGNASE"/>
</dbReference>
<accession>A0A423VLS0</accession>
<feature type="compositionally biased region" description="Acidic residues" evidence="7">
    <location>
        <begin position="1370"/>
        <end position="1394"/>
    </location>
</feature>
<dbReference type="EMBL" id="LJZO01000040">
    <property type="protein sequence ID" value="ROV91960.1"/>
    <property type="molecule type" value="Genomic_DNA"/>
</dbReference>
<feature type="region of interest" description="Disordered" evidence="7">
    <location>
        <begin position="830"/>
        <end position="852"/>
    </location>
</feature>
<dbReference type="GO" id="GO:0008270">
    <property type="term" value="F:zinc ion binding"/>
    <property type="evidence" value="ECO:0007669"/>
    <property type="project" value="InterPro"/>
</dbReference>
<dbReference type="PROSITE" id="PS50181">
    <property type="entry name" value="FBOX"/>
    <property type="match status" value="1"/>
</dbReference>
<proteinExistence type="inferred from homology"/>
<dbReference type="GO" id="GO:0071949">
    <property type="term" value="F:FAD binding"/>
    <property type="evidence" value="ECO:0007669"/>
    <property type="project" value="InterPro"/>
</dbReference>
<evidence type="ECO:0000259" key="8">
    <source>
        <dbReference type="PROSITE" id="PS50181"/>
    </source>
</evidence>
<dbReference type="SUPFAM" id="SSF54373">
    <property type="entry name" value="FAD-linked reductases, C-terminal domain"/>
    <property type="match status" value="1"/>
</dbReference>
<feature type="domain" description="F-box" evidence="8">
    <location>
        <begin position="1576"/>
        <end position="1623"/>
    </location>
</feature>
<dbReference type="Pfam" id="PF04082">
    <property type="entry name" value="Fungal_trans"/>
    <property type="match status" value="1"/>
</dbReference>
<dbReference type="Gene3D" id="2.60.120.10">
    <property type="entry name" value="Jelly Rolls"/>
    <property type="match status" value="2"/>
</dbReference>
<keyword evidence="3" id="KW-0274">FAD</keyword>
<dbReference type="GO" id="GO:0006351">
    <property type="term" value="P:DNA-templated transcription"/>
    <property type="evidence" value="ECO:0007669"/>
    <property type="project" value="InterPro"/>
</dbReference>
<dbReference type="InterPro" id="IPR013096">
    <property type="entry name" value="Cupin_2"/>
</dbReference>
<dbReference type="GO" id="GO:0003677">
    <property type="term" value="F:DNA binding"/>
    <property type="evidence" value="ECO:0007669"/>
    <property type="project" value="InterPro"/>
</dbReference>
<keyword evidence="2" id="KW-0285">Flavoprotein</keyword>
<dbReference type="PANTHER" id="PTHR13789">
    <property type="entry name" value="MONOOXYGENASE"/>
    <property type="match status" value="1"/>
</dbReference>
<feature type="compositionally biased region" description="Basic residues" evidence="7">
    <location>
        <begin position="1338"/>
        <end position="1352"/>
    </location>
</feature>
<dbReference type="SUPFAM" id="SSF51905">
    <property type="entry name" value="FAD/NAD(P)-binding domain"/>
    <property type="match status" value="1"/>
</dbReference>
<organism evidence="9 10">
    <name type="scientific">Cytospora chrysosperma</name>
    <name type="common">Cytospora canker fungus</name>
    <name type="synonym">Sphaeria chrysosperma</name>
    <dbReference type="NCBI Taxonomy" id="252740"/>
    <lineage>
        <taxon>Eukaryota</taxon>
        <taxon>Fungi</taxon>
        <taxon>Dikarya</taxon>
        <taxon>Ascomycota</taxon>
        <taxon>Pezizomycotina</taxon>
        <taxon>Sordariomycetes</taxon>
        <taxon>Sordariomycetidae</taxon>
        <taxon>Diaporthales</taxon>
        <taxon>Cytosporaceae</taxon>
        <taxon>Cytospora</taxon>
    </lineage>
</organism>
<evidence type="ECO:0000313" key="9">
    <source>
        <dbReference type="EMBL" id="ROV91960.1"/>
    </source>
</evidence>
<dbReference type="OrthoDB" id="2571985at2759"/>
<feature type="region of interest" description="Disordered" evidence="7">
    <location>
        <begin position="753"/>
        <end position="809"/>
    </location>
</feature>
<feature type="compositionally biased region" description="Gly residues" evidence="7">
    <location>
        <begin position="1317"/>
        <end position="1327"/>
    </location>
</feature>
<dbReference type="Gene3D" id="3.50.50.60">
    <property type="entry name" value="FAD/NAD(P)-binding domain"/>
    <property type="match status" value="1"/>
</dbReference>
<dbReference type="SUPFAM" id="SSF51182">
    <property type="entry name" value="RmlC-like cupins"/>
    <property type="match status" value="1"/>
</dbReference>
<evidence type="ECO:0000256" key="6">
    <source>
        <dbReference type="ARBA" id="ARBA00023242"/>
    </source>
</evidence>
<evidence type="ECO:0000313" key="10">
    <source>
        <dbReference type="Proteomes" id="UP000284375"/>
    </source>
</evidence>
<keyword evidence="4" id="KW-0560">Oxidoreductase</keyword>
<dbReference type="GO" id="GO:0004497">
    <property type="term" value="F:monooxygenase activity"/>
    <property type="evidence" value="ECO:0007669"/>
    <property type="project" value="UniProtKB-KW"/>
</dbReference>
<feature type="region of interest" description="Disordered" evidence="7">
    <location>
        <begin position="1308"/>
        <end position="1394"/>
    </location>
</feature>
<evidence type="ECO:0000256" key="2">
    <source>
        <dbReference type="ARBA" id="ARBA00022630"/>
    </source>
</evidence>
<dbReference type="Proteomes" id="UP000284375">
    <property type="component" value="Unassembled WGS sequence"/>
</dbReference>
<name>A0A423VLS0_CYTCH</name>
<dbReference type="CDD" id="cd02215">
    <property type="entry name" value="cupin_QDO_N_C"/>
    <property type="match status" value="1"/>
</dbReference>
<evidence type="ECO:0000256" key="1">
    <source>
        <dbReference type="ARBA" id="ARBA00007992"/>
    </source>
</evidence>
<dbReference type="FunFam" id="3.50.50.60:FF:000115">
    <property type="entry name" value="Salicylate hydroxylase, putative"/>
    <property type="match status" value="1"/>
</dbReference>
<dbReference type="InterPro" id="IPR011051">
    <property type="entry name" value="RmlC_Cupin_sf"/>
</dbReference>
<evidence type="ECO:0000256" key="7">
    <source>
        <dbReference type="SAM" id="MobiDB-lite"/>
    </source>
</evidence>
<evidence type="ECO:0000256" key="3">
    <source>
        <dbReference type="ARBA" id="ARBA00022827"/>
    </source>
</evidence>
<dbReference type="Pfam" id="PF01494">
    <property type="entry name" value="FAD_binding_3"/>
    <property type="match status" value="1"/>
</dbReference>
<feature type="compositionally biased region" description="Low complexity" evidence="7">
    <location>
        <begin position="778"/>
        <end position="792"/>
    </location>
</feature>
<dbReference type="STRING" id="252740.A0A423VLS0"/>
<keyword evidence="5" id="KW-0503">Monooxygenase</keyword>
<dbReference type="PANTHER" id="PTHR13789:SF238">
    <property type="entry name" value="PUTATIVE (AFU_ORTHOLOGUE AFUA_2G01680)-RELATED"/>
    <property type="match status" value="1"/>
</dbReference>
<dbReference type="Pfam" id="PF07883">
    <property type="entry name" value="Cupin_2"/>
    <property type="match status" value="1"/>
</dbReference>
<keyword evidence="10" id="KW-1185">Reference proteome</keyword>
<dbReference type="InterPro" id="IPR036188">
    <property type="entry name" value="FAD/NAD-bd_sf"/>
</dbReference>
<dbReference type="InterPro" id="IPR007219">
    <property type="entry name" value="XnlR_reg_dom"/>
</dbReference>
<gene>
    <name evidence="9" type="ORF">VSDG_07601</name>
</gene>
<keyword evidence="6" id="KW-0539">Nucleus</keyword>
<dbReference type="CDD" id="cd12148">
    <property type="entry name" value="fungal_TF_MHR"/>
    <property type="match status" value="1"/>
</dbReference>
<comment type="caution">
    <text evidence="9">The sequence shown here is derived from an EMBL/GenBank/DDBJ whole genome shotgun (WGS) entry which is preliminary data.</text>
</comment>
<protein>
    <recommendedName>
        <fullName evidence="8">F-box domain-containing protein</fullName>
    </recommendedName>
</protein>
<feature type="compositionally biased region" description="Polar residues" evidence="7">
    <location>
        <begin position="765"/>
        <end position="777"/>
    </location>
</feature>